<dbReference type="Proteomes" id="UP000597656">
    <property type="component" value="Unassembled WGS sequence"/>
</dbReference>
<proteinExistence type="predicted"/>
<name>A0ABQ2I1Q0_9PSEU</name>
<dbReference type="EMBL" id="BMNC01000005">
    <property type="protein sequence ID" value="GGM97942.1"/>
    <property type="molecule type" value="Genomic_DNA"/>
</dbReference>
<comment type="caution">
    <text evidence="1">The sequence shown here is derived from an EMBL/GenBank/DDBJ whole genome shotgun (WGS) entry which is preliminary data.</text>
</comment>
<protein>
    <submittedName>
        <fullName evidence="1">Uncharacterized protein</fullName>
    </submittedName>
</protein>
<evidence type="ECO:0000313" key="1">
    <source>
        <dbReference type="EMBL" id="GGM97942.1"/>
    </source>
</evidence>
<dbReference type="RefSeq" id="WP_189156264.1">
    <property type="nucleotide sequence ID" value="NZ_BMNC01000005.1"/>
</dbReference>
<organism evidence="1 2">
    <name type="scientific">Lentzea pudingi</name>
    <dbReference type="NCBI Taxonomy" id="1789439"/>
    <lineage>
        <taxon>Bacteria</taxon>
        <taxon>Bacillati</taxon>
        <taxon>Actinomycetota</taxon>
        <taxon>Actinomycetes</taxon>
        <taxon>Pseudonocardiales</taxon>
        <taxon>Pseudonocardiaceae</taxon>
        <taxon>Lentzea</taxon>
    </lineage>
</organism>
<evidence type="ECO:0000313" key="2">
    <source>
        <dbReference type="Proteomes" id="UP000597656"/>
    </source>
</evidence>
<sequence>MTDPLRRAAALIPADARSDAGCTSADVLDYLDHNEPEVAHGILEDFDGIAWQTDEFWDLLAESARQMRLSTDWITWRRGETRHGLLRAELELATDAAPITAGERQGTRWDLGDGVLRLATMRIESMPVLEPGRKAVVRLRPADPWPHLAEGAVIAFHERQPVAGVATVIELAGVGETRQRDR</sequence>
<gene>
    <name evidence="1" type="ORF">GCM10011609_39860</name>
</gene>
<reference evidence="2" key="1">
    <citation type="journal article" date="2019" name="Int. J. Syst. Evol. Microbiol.">
        <title>The Global Catalogue of Microorganisms (GCM) 10K type strain sequencing project: providing services to taxonomists for standard genome sequencing and annotation.</title>
        <authorList>
            <consortium name="The Broad Institute Genomics Platform"/>
            <consortium name="The Broad Institute Genome Sequencing Center for Infectious Disease"/>
            <person name="Wu L."/>
            <person name="Ma J."/>
        </authorList>
    </citation>
    <scope>NUCLEOTIDE SEQUENCE [LARGE SCALE GENOMIC DNA]</scope>
    <source>
        <strain evidence="2">CGMCC 4.7319</strain>
    </source>
</reference>
<keyword evidence="2" id="KW-1185">Reference proteome</keyword>
<accession>A0ABQ2I1Q0</accession>